<gene>
    <name evidence="2" type="ORF">S01H4_47011</name>
</gene>
<name>X1BIE9_9ZZZZ</name>
<dbReference type="Gene3D" id="1.20.950.20">
    <property type="entry name" value="Transmembrane di-heme cytochromes, Chain C"/>
    <property type="match status" value="1"/>
</dbReference>
<comment type="caution">
    <text evidence="2">The sequence shown here is derived from an EMBL/GenBank/DDBJ whole genome shotgun (WGS) entry which is preliminary data.</text>
</comment>
<dbReference type="EMBL" id="BART01026337">
    <property type="protein sequence ID" value="GAG95689.1"/>
    <property type="molecule type" value="Genomic_DNA"/>
</dbReference>
<evidence type="ECO:0000256" key="1">
    <source>
        <dbReference type="SAM" id="Phobius"/>
    </source>
</evidence>
<reference evidence="2" key="1">
    <citation type="journal article" date="2014" name="Front. Microbiol.">
        <title>High frequency of phylogenetically diverse reductive dehalogenase-homologous genes in deep subseafloor sedimentary metagenomes.</title>
        <authorList>
            <person name="Kawai M."/>
            <person name="Futagami T."/>
            <person name="Toyoda A."/>
            <person name="Takaki Y."/>
            <person name="Nishi S."/>
            <person name="Hori S."/>
            <person name="Arai W."/>
            <person name="Tsubouchi T."/>
            <person name="Morono Y."/>
            <person name="Uchiyama I."/>
            <person name="Ito T."/>
            <person name="Fujiyama A."/>
            <person name="Inagaki F."/>
            <person name="Takami H."/>
        </authorList>
    </citation>
    <scope>NUCLEOTIDE SEQUENCE</scope>
    <source>
        <strain evidence="2">Expedition CK06-06</strain>
    </source>
</reference>
<evidence type="ECO:0000313" key="2">
    <source>
        <dbReference type="EMBL" id="GAG95689.1"/>
    </source>
</evidence>
<dbReference type="InterPro" id="IPR036197">
    <property type="entry name" value="NarG-like_sf"/>
</dbReference>
<sequence length="252" mass="28270">MSPVSATYWGIPGYAIFWVLFAIAAGLFAQRLYFLFRLMRLGKQENRFDRIGQRIKTMLVEVVPQWCNLKSVSRQDLAGVGHAILVWGFLLILLGYIIFIGFAGGFGLSDFLMGNTFEKIYSSITDIAAVLVLIAIGWAAIRRYIMKPERLEASAEAAIILVLIFALMVLHFCIEGFGYAAYNISASWPPIGAAFASFLSNTTISESALIAIYRSVWWLHYIVILGFMVYIPRSKHLHILVSPFNILFKPLG</sequence>
<keyword evidence="1" id="KW-1133">Transmembrane helix</keyword>
<feature type="transmembrane region" description="Helical" evidence="1">
    <location>
        <begin position="153"/>
        <end position="174"/>
    </location>
</feature>
<dbReference type="SUPFAM" id="SSF103501">
    <property type="entry name" value="Respiratory nitrate reductase 1 gamma chain"/>
    <property type="match status" value="1"/>
</dbReference>
<dbReference type="AlphaFoldDB" id="X1BIE9"/>
<accession>X1BIE9</accession>
<feature type="transmembrane region" description="Helical" evidence="1">
    <location>
        <begin position="84"/>
        <end position="108"/>
    </location>
</feature>
<evidence type="ECO:0008006" key="3">
    <source>
        <dbReference type="Google" id="ProtNLM"/>
    </source>
</evidence>
<protein>
    <recommendedName>
        <fullName evidence="3">NarG-like domain-containing protein</fullName>
    </recommendedName>
</protein>
<proteinExistence type="predicted"/>
<keyword evidence="1" id="KW-0812">Transmembrane</keyword>
<feature type="non-terminal residue" evidence="2">
    <location>
        <position position="252"/>
    </location>
</feature>
<keyword evidence="1" id="KW-0472">Membrane</keyword>
<organism evidence="2">
    <name type="scientific">marine sediment metagenome</name>
    <dbReference type="NCBI Taxonomy" id="412755"/>
    <lineage>
        <taxon>unclassified sequences</taxon>
        <taxon>metagenomes</taxon>
        <taxon>ecological metagenomes</taxon>
    </lineage>
</organism>
<feature type="transmembrane region" description="Helical" evidence="1">
    <location>
        <begin position="15"/>
        <end position="36"/>
    </location>
</feature>
<feature type="transmembrane region" description="Helical" evidence="1">
    <location>
        <begin position="211"/>
        <end position="231"/>
    </location>
</feature>
<feature type="transmembrane region" description="Helical" evidence="1">
    <location>
        <begin position="120"/>
        <end position="141"/>
    </location>
</feature>